<evidence type="ECO:0000259" key="11">
    <source>
        <dbReference type="Pfam" id="PF00248"/>
    </source>
</evidence>
<comment type="catalytic activity">
    <reaction evidence="9">
        <text>prostaglandin F2alpha + NADP(+) = prostaglandin H2 + NADPH + H(+)</text>
        <dbReference type="Rhea" id="RHEA:45312"/>
        <dbReference type="ChEBI" id="CHEBI:15378"/>
        <dbReference type="ChEBI" id="CHEBI:57404"/>
        <dbReference type="ChEBI" id="CHEBI:57405"/>
        <dbReference type="ChEBI" id="CHEBI:57783"/>
        <dbReference type="ChEBI" id="CHEBI:58349"/>
    </reaction>
</comment>
<evidence type="ECO:0000256" key="9">
    <source>
        <dbReference type="ARBA" id="ARBA00050342"/>
    </source>
</evidence>
<dbReference type="InterPro" id="IPR023210">
    <property type="entry name" value="NADP_OxRdtase_dom"/>
</dbReference>
<dbReference type="Gene3D" id="3.20.20.100">
    <property type="entry name" value="NADP-dependent oxidoreductase domain"/>
    <property type="match status" value="2"/>
</dbReference>
<dbReference type="PANTHER" id="PTHR11732">
    <property type="entry name" value="ALDO/KETO REDUCTASE"/>
    <property type="match status" value="1"/>
</dbReference>
<dbReference type="FunFam" id="3.20.20.100:FF:000009">
    <property type="entry name" value="Aldo-keto reductase family 1 member B1"/>
    <property type="match status" value="2"/>
</dbReference>
<dbReference type="InterPro" id="IPR036812">
    <property type="entry name" value="NAD(P)_OxRdtase_dom_sf"/>
</dbReference>
<keyword evidence="5" id="KW-0521">NADP</keyword>
<dbReference type="PROSITE" id="PS00063">
    <property type="entry name" value="ALDOKETO_REDUCTASE_3"/>
    <property type="match status" value="1"/>
</dbReference>
<dbReference type="AlphaFoldDB" id="A0A8T2ME84"/>
<comment type="similarity">
    <text evidence="2">Belongs to the aldo/keto reductase family.</text>
</comment>
<evidence type="ECO:0000256" key="6">
    <source>
        <dbReference type="ARBA" id="ARBA00023002"/>
    </source>
</evidence>
<dbReference type="EC" id="1.1.1.21" evidence="8"/>
<dbReference type="Proteomes" id="UP000752171">
    <property type="component" value="Unassembled WGS sequence"/>
</dbReference>
<keyword evidence="6" id="KW-0560">Oxidoreductase</keyword>
<feature type="domain" description="NADP-dependent oxidoreductase" evidence="11">
    <location>
        <begin position="246"/>
        <end position="517"/>
    </location>
</feature>
<protein>
    <recommendedName>
        <fullName evidence="8">aldose reductase</fullName>
        <ecNumber evidence="8">1.1.1.21</ecNumber>
    </recommendedName>
    <alternativeName>
        <fullName evidence="7">Aldehyde reductase</fullName>
    </alternativeName>
</protein>
<sequence length="541" mass="60664">MASSIPLNNGARMPTVGLGTWKSTPGQVEEAVKAAILAGYRHIDGAYAYRNEKEVGAAVHAMINQKVVKREDLFIVSKLWSTFHERHLVRGACETTLSDLNLPYIDLYLMHCPMGFKPGEDLLPFDADGECIPDNSNFLDTWEEMEKLVDAGLVKAIGISNFNRAQIEALLNKPGLKYKPVTNQIECHPYLTQVKLIDFCHSKGITITAYSPLGSPDRPWAKPGDPSLLDDPKIKAIADKHKKTTAQASPGQVEEAVKAAILAGYRHIDGAYLYENEKEVGAGVHAMIDQGVVKREDLFIVSKLWSTFHERHLVRGACETTLRDLNLPYLDLYLIHLPMGFKPGEESFPFDAEGQVIPDNSNFLETWEEMEKLVDAGLVKAIGVSNFNRAQIEALLNKPGLKYKPANNQIECHPYLTQVKLINYCQSKGISVTAYSPLGSPDRPWAKAGEPSLLDEPKIKAIAAKHHKTTAQVLIRFHIERNVAVIPKSANPKRIKENFQVFDFKLNNEEMNTILSFNRNWRILPMEWATKHKDFPLNAEY</sequence>
<evidence type="ECO:0000256" key="2">
    <source>
        <dbReference type="ARBA" id="ARBA00007905"/>
    </source>
</evidence>
<evidence type="ECO:0000256" key="5">
    <source>
        <dbReference type="ARBA" id="ARBA00022857"/>
    </source>
</evidence>
<dbReference type="GO" id="GO:0005737">
    <property type="term" value="C:cytoplasm"/>
    <property type="evidence" value="ECO:0007669"/>
    <property type="project" value="UniProtKB-SubCell"/>
</dbReference>
<dbReference type="InterPro" id="IPR020471">
    <property type="entry name" value="AKR"/>
</dbReference>
<dbReference type="GO" id="GO:0016491">
    <property type="term" value="F:oxidoreductase activity"/>
    <property type="evidence" value="ECO:0007669"/>
    <property type="project" value="UniProtKB-KW"/>
</dbReference>
<feature type="domain" description="NADP-dependent oxidoreductase" evidence="11">
    <location>
        <begin position="16"/>
        <end position="215"/>
    </location>
</feature>
<dbReference type="SUPFAM" id="SSF51430">
    <property type="entry name" value="NAD(P)-linked oxidoreductase"/>
    <property type="match status" value="2"/>
</dbReference>
<comment type="catalytic activity">
    <reaction evidence="10">
        <text>an alditol + NADP(+) = an aldose + NADPH + H(+)</text>
        <dbReference type="Rhea" id="RHEA:12789"/>
        <dbReference type="Rhea" id="RHEA-COMP:9554"/>
        <dbReference type="Rhea" id="RHEA-COMP:9555"/>
        <dbReference type="ChEBI" id="CHEBI:15378"/>
        <dbReference type="ChEBI" id="CHEBI:15693"/>
        <dbReference type="ChEBI" id="CHEBI:17522"/>
        <dbReference type="ChEBI" id="CHEBI:57783"/>
        <dbReference type="ChEBI" id="CHEBI:58349"/>
        <dbReference type="EC" id="1.1.1.21"/>
    </reaction>
</comment>
<comment type="subunit">
    <text evidence="3">Monomer.</text>
</comment>
<dbReference type="PRINTS" id="PR00069">
    <property type="entry name" value="ALDKETRDTASE"/>
</dbReference>
<dbReference type="PROSITE" id="PS00798">
    <property type="entry name" value="ALDOKETO_REDUCTASE_1"/>
    <property type="match status" value="2"/>
</dbReference>
<name>A0A8T2ME84_ASTMX</name>
<evidence type="ECO:0000256" key="8">
    <source>
        <dbReference type="ARBA" id="ARBA00038955"/>
    </source>
</evidence>
<evidence type="ECO:0000256" key="10">
    <source>
        <dbReference type="ARBA" id="ARBA00051000"/>
    </source>
</evidence>
<evidence type="ECO:0000256" key="7">
    <source>
        <dbReference type="ARBA" id="ARBA00029846"/>
    </source>
</evidence>
<reference evidence="12 13" key="1">
    <citation type="submission" date="2021-07" db="EMBL/GenBank/DDBJ databases">
        <authorList>
            <person name="Imarazene B."/>
            <person name="Zahm M."/>
            <person name="Klopp C."/>
            <person name="Cabau C."/>
            <person name="Beille S."/>
            <person name="Jouanno E."/>
            <person name="Castinel A."/>
            <person name="Lluch J."/>
            <person name="Gil L."/>
            <person name="Kuchtly C."/>
            <person name="Lopez Roques C."/>
            <person name="Donnadieu C."/>
            <person name="Parrinello H."/>
            <person name="Journot L."/>
            <person name="Du K."/>
            <person name="Schartl M."/>
            <person name="Retaux S."/>
            <person name="Guiguen Y."/>
        </authorList>
    </citation>
    <scope>NUCLEOTIDE SEQUENCE [LARGE SCALE GENOMIC DNA]</scope>
    <source>
        <strain evidence="12">Pach_M1</strain>
        <tissue evidence="12">Testis</tissue>
    </source>
</reference>
<accession>A0A8T2ME84</accession>
<evidence type="ECO:0000256" key="3">
    <source>
        <dbReference type="ARBA" id="ARBA00011245"/>
    </source>
</evidence>
<evidence type="ECO:0000313" key="12">
    <source>
        <dbReference type="EMBL" id="KAG9280152.1"/>
    </source>
</evidence>
<evidence type="ECO:0000256" key="4">
    <source>
        <dbReference type="ARBA" id="ARBA00022490"/>
    </source>
</evidence>
<evidence type="ECO:0000256" key="1">
    <source>
        <dbReference type="ARBA" id="ARBA00004496"/>
    </source>
</evidence>
<evidence type="ECO:0000313" key="13">
    <source>
        <dbReference type="Proteomes" id="UP000752171"/>
    </source>
</evidence>
<dbReference type="Pfam" id="PF00248">
    <property type="entry name" value="Aldo_ket_red"/>
    <property type="match status" value="2"/>
</dbReference>
<dbReference type="PROSITE" id="PS00062">
    <property type="entry name" value="ALDOKETO_REDUCTASE_2"/>
    <property type="match status" value="2"/>
</dbReference>
<proteinExistence type="inferred from homology"/>
<organism evidence="12 13">
    <name type="scientific">Astyanax mexicanus</name>
    <name type="common">Blind cave fish</name>
    <name type="synonym">Astyanax fasciatus mexicanus</name>
    <dbReference type="NCBI Taxonomy" id="7994"/>
    <lineage>
        <taxon>Eukaryota</taxon>
        <taxon>Metazoa</taxon>
        <taxon>Chordata</taxon>
        <taxon>Craniata</taxon>
        <taxon>Vertebrata</taxon>
        <taxon>Euteleostomi</taxon>
        <taxon>Actinopterygii</taxon>
        <taxon>Neopterygii</taxon>
        <taxon>Teleostei</taxon>
        <taxon>Ostariophysi</taxon>
        <taxon>Characiformes</taxon>
        <taxon>Characoidei</taxon>
        <taxon>Acestrorhamphidae</taxon>
        <taxon>Acestrorhamphinae</taxon>
        <taxon>Astyanax</taxon>
    </lineage>
</organism>
<dbReference type="EMBL" id="JAICCE010000002">
    <property type="protein sequence ID" value="KAG9280152.1"/>
    <property type="molecule type" value="Genomic_DNA"/>
</dbReference>
<comment type="caution">
    <text evidence="12">The sequence shown here is derived from an EMBL/GenBank/DDBJ whole genome shotgun (WGS) entry which is preliminary data.</text>
</comment>
<keyword evidence="4" id="KW-0963">Cytoplasm</keyword>
<dbReference type="InterPro" id="IPR018170">
    <property type="entry name" value="Aldo/ket_reductase_CS"/>
</dbReference>
<gene>
    <name evidence="12" type="primary">AKR1B1</name>
    <name evidence="12" type="ORF">AMEX_G2826</name>
</gene>
<comment type="subcellular location">
    <subcellularLocation>
        <location evidence="1">Cytoplasm</location>
    </subcellularLocation>
</comment>